<protein>
    <submittedName>
        <fullName evidence="7">TetR family transcriptional regulator</fullName>
    </submittedName>
</protein>
<evidence type="ECO:0000256" key="4">
    <source>
        <dbReference type="PROSITE-ProRule" id="PRU00335"/>
    </source>
</evidence>
<keyword evidence="8" id="KW-1185">Reference proteome</keyword>
<dbReference type="Proteomes" id="UP000758701">
    <property type="component" value="Unassembled WGS sequence"/>
</dbReference>
<evidence type="ECO:0000256" key="2">
    <source>
        <dbReference type="ARBA" id="ARBA00023125"/>
    </source>
</evidence>
<dbReference type="InterPro" id="IPR001647">
    <property type="entry name" value="HTH_TetR"/>
</dbReference>
<evidence type="ECO:0000256" key="3">
    <source>
        <dbReference type="ARBA" id="ARBA00023163"/>
    </source>
</evidence>
<dbReference type="EMBL" id="JAHSTP010000004">
    <property type="protein sequence ID" value="MBZ6152047.1"/>
    <property type="molecule type" value="Genomic_DNA"/>
</dbReference>
<dbReference type="InterPro" id="IPR036271">
    <property type="entry name" value="Tet_transcr_reg_TetR-rel_C_sf"/>
</dbReference>
<dbReference type="PANTHER" id="PTHR30055">
    <property type="entry name" value="HTH-TYPE TRANSCRIPTIONAL REGULATOR RUTR"/>
    <property type="match status" value="1"/>
</dbReference>
<keyword evidence="2 4" id="KW-0238">DNA-binding</keyword>
<dbReference type="RefSeq" id="WP_078892271.1">
    <property type="nucleotide sequence ID" value="NZ_CP098608.1"/>
</dbReference>
<evidence type="ECO:0000256" key="1">
    <source>
        <dbReference type="ARBA" id="ARBA00023015"/>
    </source>
</evidence>
<keyword evidence="3" id="KW-0804">Transcription</keyword>
<dbReference type="Gene3D" id="1.10.357.10">
    <property type="entry name" value="Tetracycline Repressor, domain 2"/>
    <property type="match status" value="1"/>
</dbReference>
<dbReference type="Gene3D" id="1.10.10.60">
    <property type="entry name" value="Homeodomain-like"/>
    <property type="match status" value="1"/>
</dbReference>
<feature type="domain" description="HTH tetR-type" evidence="6">
    <location>
        <begin position="31"/>
        <end position="91"/>
    </location>
</feature>
<sequence length="217" mass="23061">MNPSEEGGRAPGRAAESPDEPSAARRRRDPEASRRAILDAARRELYERGYSRMTIRGVAARAGVTHGLVMRHFGSKEGLLRASVQGPGELDAVLAGDAEGLPERIATAFVERMEAARSSDPMVALIRSAAADDPLATDLYLTMQAQSARAYRVVLTGPDVEERVDLLGSVLLGVTFSRYVVRAGALAAMEPAELARHLAELLRPIVHPADGASAPGG</sequence>
<dbReference type="Pfam" id="PF00440">
    <property type="entry name" value="TetR_N"/>
    <property type="match status" value="1"/>
</dbReference>
<accession>A0ABS7W237</accession>
<dbReference type="InterPro" id="IPR009057">
    <property type="entry name" value="Homeodomain-like_sf"/>
</dbReference>
<proteinExistence type="predicted"/>
<evidence type="ECO:0000313" key="8">
    <source>
        <dbReference type="Proteomes" id="UP000758701"/>
    </source>
</evidence>
<dbReference type="InterPro" id="IPR041678">
    <property type="entry name" value="TetR_C_16"/>
</dbReference>
<organism evidence="7 8">
    <name type="scientific">Streptomyces olivaceus</name>
    <dbReference type="NCBI Taxonomy" id="47716"/>
    <lineage>
        <taxon>Bacteria</taxon>
        <taxon>Bacillati</taxon>
        <taxon>Actinomycetota</taxon>
        <taxon>Actinomycetes</taxon>
        <taxon>Kitasatosporales</taxon>
        <taxon>Streptomycetaceae</taxon>
        <taxon>Streptomyces</taxon>
    </lineage>
</organism>
<feature type="DNA-binding region" description="H-T-H motif" evidence="4">
    <location>
        <begin position="54"/>
        <end position="73"/>
    </location>
</feature>
<evidence type="ECO:0000313" key="7">
    <source>
        <dbReference type="EMBL" id="MBZ6152047.1"/>
    </source>
</evidence>
<dbReference type="PRINTS" id="PR00455">
    <property type="entry name" value="HTHTETR"/>
</dbReference>
<dbReference type="Pfam" id="PF17920">
    <property type="entry name" value="TetR_C_16"/>
    <property type="match status" value="1"/>
</dbReference>
<dbReference type="SUPFAM" id="SSF48498">
    <property type="entry name" value="Tetracyclin repressor-like, C-terminal domain"/>
    <property type="match status" value="1"/>
</dbReference>
<dbReference type="PANTHER" id="PTHR30055:SF234">
    <property type="entry name" value="HTH-TYPE TRANSCRIPTIONAL REGULATOR BETI"/>
    <property type="match status" value="1"/>
</dbReference>
<dbReference type="InterPro" id="IPR050109">
    <property type="entry name" value="HTH-type_TetR-like_transc_reg"/>
</dbReference>
<keyword evidence="1" id="KW-0805">Transcription regulation</keyword>
<gene>
    <name evidence="7" type="ORF">KVH32_12885</name>
</gene>
<name>A0ABS7W237_STROV</name>
<feature type="region of interest" description="Disordered" evidence="5">
    <location>
        <begin position="1"/>
        <end position="33"/>
    </location>
</feature>
<comment type="caution">
    <text evidence="7">The sequence shown here is derived from an EMBL/GenBank/DDBJ whole genome shotgun (WGS) entry which is preliminary data.</text>
</comment>
<evidence type="ECO:0000256" key="5">
    <source>
        <dbReference type="SAM" id="MobiDB-lite"/>
    </source>
</evidence>
<dbReference type="PROSITE" id="PS50977">
    <property type="entry name" value="HTH_TETR_2"/>
    <property type="match status" value="1"/>
</dbReference>
<dbReference type="SUPFAM" id="SSF46689">
    <property type="entry name" value="Homeodomain-like"/>
    <property type="match status" value="1"/>
</dbReference>
<reference evidence="7 8" key="1">
    <citation type="submission" date="2021-06" db="EMBL/GenBank/DDBJ databases">
        <title>Ecological speciation of a Streptomyces species isolated from different habitats and geographic origins.</title>
        <authorList>
            <person name="Wang J."/>
        </authorList>
    </citation>
    <scope>NUCLEOTIDE SEQUENCE [LARGE SCALE GENOMIC DNA]</scope>
    <source>
        <strain evidence="7 8">FXJ8.012</strain>
    </source>
</reference>
<evidence type="ECO:0000259" key="6">
    <source>
        <dbReference type="PROSITE" id="PS50977"/>
    </source>
</evidence>